<dbReference type="ExpressionAtlas" id="A0A178UHJ4">
    <property type="expression patterns" value="baseline and differential"/>
</dbReference>
<dbReference type="GO" id="GO:0016762">
    <property type="term" value="F:xyloglucan:xyloglucosyl transferase activity"/>
    <property type="evidence" value="ECO:0007669"/>
    <property type="project" value="UniProtKB-EC"/>
</dbReference>
<dbReference type="Pfam" id="PF06955">
    <property type="entry name" value="XET_C"/>
    <property type="match status" value="1"/>
</dbReference>
<comment type="PTM">
    <text evidence="13">Contains at least one intrachain disulfide bond essential for its enzymatic activity.</text>
</comment>
<dbReference type="GO" id="GO:0042546">
    <property type="term" value="P:cell wall biogenesis"/>
    <property type="evidence" value="ECO:0007669"/>
    <property type="project" value="InterPro"/>
</dbReference>
<dbReference type="EMBL" id="CACRSJ010000110">
    <property type="protein sequence ID" value="VYS71527.1"/>
    <property type="molecule type" value="Genomic_DNA"/>
</dbReference>
<dbReference type="GO" id="GO:0048046">
    <property type="term" value="C:apoplast"/>
    <property type="evidence" value="ECO:0007669"/>
    <property type="project" value="UniProtKB-SubCell"/>
</dbReference>
<dbReference type="InterPro" id="IPR044791">
    <property type="entry name" value="Beta-glucanase/XTH"/>
</dbReference>
<comment type="subcellular location">
    <subcellularLocation>
        <location evidence="13">Secreted</location>
        <location evidence="13">Cell wall</location>
    </subcellularLocation>
    <subcellularLocation>
        <location evidence="13">Secreted</location>
        <location evidence="13">Extracellular space</location>
        <location evidence="13">Apoplast</location>
    </subcellularLocation>
</comment>
<comment type="function">
    <text evidence="13">Catalyzes xyloglucan endohydrolysis (XEH) and/or endotransglycosylation (XET). Cleaves and religates xyloglucan polymers, an essential constituent of the primary cell wall, and thereby participates in cell wall construction of growing tissues.</text>
</comment>
<evidence type="ECO:0000313" key="17">
    <source>
        <dbReference type="Proteomes" id="UP000078284"/>
    </source>
</evidence>
<keyword evidence="2 13" id="KW-0052">Apoplast</keyword>
<gene>
    <name evidence="15" type="ordered locus">AXX17_At5g65610</name>
    <name evidence="16" type="ORF">AN1_LOCUS26904</name>
</gene>
<dbReference type="Pfam" id="PF00722">
    <property type="entry name" value="Glyco_hydro_16"/>
    <property type="match status" value="1"/>
</dbReference>
<keyword evidence="7" id="KW-1015">Disulfide bond</keyword>
<evidence type="ECO:0000313" key="15">
    <source>
        <dbReference type="EMBL" id="OAO93436.1"/>
    </source>
</evidence>
<keyword evidence="4 13" id="KW-0808">Transferase</keyword>
<dbReference type="InterPro" id="IPR016455">
    <property type="entry name" value="XTH"/>
</dbReference>
<dbReference type="InterPro" id="IPR000757">
    <property type="entry name" value="Beta-glucanase-like"/>
</dbReference>
<evidence type="ECO:0000256" key="6">
    <source>
        <dbReference type="ARBA" id="ARBA00022801"/>
    </source>
</evidence>
<dbReference type="SMR" id="A0A178UHJ4"/>
<dbReference type="InterPro" id="IPR010713">
    <property type="entry name" value="XET_C"/>
</dbReference>
<dbReference type="Proteomes" id="UP000426265">
    <property type="component" value="Unassembled WGS sequence"/>
</dbReference>
<dbReference type="Proteomes" id="UP000078284">
    <property type="component" value="Chromosome 5"/>
</dbReference>
<evidence type="ECO:0000256" key="2">
    <source>
        <dbReference type="ARBA" id="ARBA00022523"/>
    </source>
</evidence>
<feature type="signal peptide" evidence="13">
    <location>
        <begin position="1"/>
        <end position="30"/>
    </location>
</feature>
<dbReference type="GO" id="GO:0004553">
    <property type="term" value="F:hydrolase activity, hydrolyzing O-glycosyl compounds"/>
    <property type="evidence" value="ECO:0007669"/>
    <property type="project" value="InterPro"/>
</dbReference>
<evidence type="ECO:0000256" key="8">
    <source>
        <dbReference type="ARBA" id="ARBA00023180"/>
    </source>
</evidence>
<evidence type="ECO:0000256" key="3">
    <source>
        <dbReference type="ARBA" id="ARBA00022525"/>
    </source>
</evidence>
<keyword evidence="10 13" id="KW-0961">Cell wall biogenesis/degradation</keyword>
<protein>
    <recommendedName>
        <fullName evidence="13">Xyloglucan endotransglucosylase/hydrolase</fullName>
        <ecNumber evidence="13">2.4.1.207</ecNumber>
    </recommendedName>
</protein>
<keyword evidence="9 13" id="KW-0326">Glycosidase</keyword>
<keyword evidence="8" id="KW-0325">Glycoprotein</keyword>
<accession>A0A178UHJ4</accession>
<dbReference type="PROSITE" id="PS01034">
    <property type="entry name" value="GH16_1"/>
    <property type="match status" value="1"/>
</dbReference>
<dbReference type="PANTHER" id="PTHR31062">
    <property type="entry name" value="XYLOGLUCAN ENDOTRANSGLUCOSYLASE/HYDROLASE PROTEIN 8-RELATED"/>
    <property type="match status" value="1"/>
</dbReference>
<name>A0A178UHJ4_ARATH</name>
<keyword evidence="6 13" id="KW-0378">Hydrolase</keyword>
<evidence type="ECO:0000256" key="10">
    <source>
        <dbReference type="ARBA" id="ARBA00023316"/>
    </source>
</evidence>
<dbReference type="GO" id="GO:0071555">
    <property type="term" value="P:cell wall organization"/>
    <property type="evidence" value="ECO:0007669"/>
    <property type="project" value="UniProtKB-KW"/>
</dbReference>
<evidence type="ECO:0000259" key="14">
    <source>
        <dbReference type="PROSITE" id="PS51762"/>
    </source>
</evidence>
<reference evidence="15" key="2">
    <citation type="submission" date="2016-03" db="EMBL/GenBank/DDBJ databases">
        <title>Full-length assembly of Arabidopsis thaliana Ler reveals the complement of translocations and inversions.</title>
        <authorList>
            <person name="Zapata L."/>
            <person name="Schneeberger K."/>
            <person name="Ossowski S."/>
        </authorList>
    </citation>
    <scope>NUCLEOTIDE SEQUENCE [LARGE SCALE GENOMIC DNA]</scope>
    <source>
        <tissue evidence="15">Leaf</tissue>
    </source>
</reference>
<dbReference type="PROSITE" id="PS51762">
    <property type="entry name" value="GH16_2"/>
    <property type="match status" value="1"/>
</dbReference>
<evidence type="ECO:0000256" key="7">
    <source>
        <dbReference type="ARBA" id="ARBA00023157"/>
    </source>
</evidence>
<evidence type="ECO:0000256" key="4">
    <source>
        <dbReference type="ARBA" id="ARBA00022679"/>
    </source>
</evidence>
<dbReference type="InterPro" id="IPR013320">
    <property type="entry name" value="ConA-like_dom_sf"/>
</dbReference>
<keyword evidence="5 13" id="KW-0732">Signal</keyword>
<evidence type="ECO:0000313" key="16">
    <source>
        <dbReference type="EMBL" id="VYS71527.1"/>
    </source>
</evidence>
<reference evidence="16 18" key="3">
    <citation type="submission" date="2019-11" db="EMBL/GenBank/DDBJ databases">
        <authorList>
            <person name="Jiao W.-B."/>
            <person name="Schneeberger K."/>
        </authorList>
    </citation>
    <scope>NUCLEOTIDE SEQUENCE [LARGE SCALE GENOMIC DNA]</scope>
    <source>
        <strain evidence="18">cv. An-1</strain>
    </source>
</reference>
<evidence type="ECO:0000313" key="18">
    <source>
        <dbReference type="Proteomes" id="UP000426265"/>
    </source>
</evidence>
<organism evidence="15 17">
    <name type="scientific">Arabidopsis thaliana</name>
    <name type="common">Mouse-ear cress</name>
    <dbReference type="NCBI Taxonomy" id="3702"/>
    <lineage>
        <taxon>Eukaryota</taxon>
        <taxon>Viridiplantae</taxon>
        <taxon>Streptophyta</taxon>
        <taxon>Embryophyta</taxon>
        <taxon>Tracheophyta</taxon>
        <taxon>Spermatophyta</taxon>
        <taxon>Magnoliopsida</taxon>
        <taxon>eudicotyledons</taxon>
        <taxon>Gunneridae</taxon>
        <taxon>Pentapetalae</taxon>
        <taxon>rosids</taxon>
        <taxon>malvids</taxon>
        <taxon>Brassicales</taxon>
        <taxon>Brassicaceae</taxon>
        <taxon>Camelineae</taxon>
        <taxon>Arabidopsis</taxon>
    </lineage>
</organism>
<sequence>MAKIYSPSFPGTLCLCIFTLLTLMFIRVSARPATFVEDFKAAWSESHIRQMEDGKAIQLVLDQSTGCGFASKRKYLFGRVSMKIKLIPGDSAGTVTAFYMNSDTATVRDELDFEFLGNRSGQPYSVQTNIFAHGKGDREQRVNLWFDPSMDYHTYTILWSHKHIVFYVDDVPIREYKNNEAKNIAYPTSQPMGVYSTLWEADDWATRGGLEKIDWSKAPFYAYYKDFDIEGCPVPGPTFCPSNPHNWWEGYAYQSLNAVEARRYRWVRVNYMVYDYCTDRSRFPVPPPECRA</sequence>
<reference evidence="17" key="1">
    <citation type="journal article" date="2016" name="Proc. Natl. Acad. Sci. U.S.A.">
        <title>Chromosome-level assembly of Arabidopsis thaliana Ler reveals the extent of translocation and inversion polymorphisms.</title>
        <authorList>
            <person name="Zapata L."/>
            <person name="Ding J."/>
            <person name="Willing E.M."/>
            <person name="Hartwig B."/>
            <person name="Bezdan D."/>
            <person name="Jiao W.B."/>
            <person name="Patel V."/>
            <person name="Velikkakam James G."/>
            <person name="Koornneef M."/>
            <person name="Ossowski S."/>
            <person name="Schneeberger K."/>
        </authorList>
    </citation>
    <scope>NUCLEOTIDE SEQUENCE [LARGE SCALE GENOMIC DNA]</scope>
    <source>
        <strain evidence="17">cv. Landsberg erecta</strain>
    </source>
</reference>
<proteinExistence type="inferred from homology"/>
<feature type="active site" description="Proton donor" evidence="11">
    <location>
        <position position="110"/>
    </location>
</feature>
<dbReference type="GO" id="GO:0010411">
    <property type="term" value="P:xyloglucan metabolic process"/>
    <property type="evidence" value="ECO:0007669"/>
    <property type="project" value="InterPro"/>
</dbReference>
<dbReference type="Gene3D" id="2.60.120.200">
    <property type="match status" value="1"/>
</dbReference>
<feature type="chain" id="PRO_5033789229" description="Xyloglucan endotransglucosylase/hydrolase" evidence="13">
    <location>
        <begin position="31"/>
        <end position="292"/>
    </location>
</feature>
<dbReference type="AlphaFoldDB" id="A0A178UHJ4"/>
<keyword evidence="3 13" id="KW-0964">Secreted</keyword>
<dbReference type="FunFam" id="2.60.120.200:FF:000025">
    <property type="entry name" value="Xyloglucan endotransglucosylase/hydrolase"/>
    <property type="match status" value="1"/>
</dbReference>
<evidence type="ECO:0000256" key="12">
    <source>
        <dbReference type="PIRSR" id="PIRSR005604-2"/>
    </source>
</evidence>
<evidence type="ECO:0000256" key="11">
    <source>
        <dbReference type="PIRSR" id="PIRSR005604-1"/>
    </source>
</evidence>
<dbReference type="CDD" id="cd02176">
    <property type="entry name" value="GH16_XET"/>
    <property type="match status" value="1"/>
</dbReference>
<evidence type="ECO:0000256" key="13">
    <source>
        <dbReference type="RuleBase" id="RU361120"/>
    </source>
</evidence>
<feature type="domain" description="GH16" evidence="14">
    <location>
        <begin position="26"/>
        <end position="224"/>
    </location>
</feature>
<feature type="glycosylation site" description="N-linked (GlcNAc...) asparagine" evidence="12">
    <location>
        <position position="118"/>
    </location>
</feature>
<comment type="similarity">
    <text evidence="13">Belongs to the glycosyl hydrolase 16 family.</text>
</comment>
<evidence type="ECO:0000256" key="9">
    <source>
        <dbReference type="ARBA" id="ARBA00023295"/>
    </source>
</evidence>
<evidence type="ECO:0000256" key="5">
    <source>
        <dbReference type="ARBA" id="ARBA00022729"/>
    </source>
</evidence>
<dbReference type="PIRSF" id="PIRSF005604">
    <property type="entry name" value="XET"/>
    <property type="match status" value="1"/>
</dbReference>
<keyword evidence="1 13" id="KW-0134">Cell wall</keyword>
<evidence type="ECO:0000256" key="1">
    <source>
        <dbReference type="ARBA" id="ARBA00022512"/>
    </source>
</evidence>
<dbReference type="InterPro" id="IPR008263">
    <property type="entry name" value="GH16_AS"/>
</dbReference>
<dbReference type="SUPFAM" id="SSF49899">
    <property type="entry name" value="Concanavalin A-like lectins/glucanases"/>
    <property type="match status" value="1"/>
</dbReference>
<dbReference type="EMBL" id="LUHQ01000005">
    <property type="protein sequence ID" value="OAO93436.1"/>
    <property type="molecule type" value="Genomic_DNA"/>
</dbReference>
<feature type="active site" description="Proton donor" evidence="11">
    <location>
        <position position="114"/>
    </location>
</feature>
<dbReference type="EC" id="2.4.1.207" evidence="13"/>